<sequence length="473" mass="52871">MIKYYMDIENKKPVKQVVKFFPYLVLGFSALNVIFLGGKRRAFGIFVADLHHGEFNSTSLAELNWIGDSYAALGYISTTLSTALILRSNRRYRLFQFIGAFLILLACLTSAVVPNAHWLFLTHTVLHGFGSSLILSTVGLIVNEYFDKNHPRHILATTLVSGGSVASIVFVQFYAYLIVDYGWRKAFVILGLIYFVVNLSACFVFARKFSNKSEEGLSKKSSVNVCRDIKSSQIPLLIFWTIDRIMTSIVTYGMLLNLADYMRRSESKLTNSTSLTVLFAAGEASTYLIGTIITGLTKKFFHNRLKYILLVSTFLMAVSLVYWEFVSSNKHLSRLLAFVSGFCLGPSITFLFPAGEEMTTLPGHMAYPFSLFGMGIGMAVSPILTALIAQIFDYNWFFLIQGGLIFIKFGCLASICVLLMGGSKHSKSFNIHDDSSDKKVLLDEEDSESDEKENTSPGKKSIEDDLLTVIRNR</sequence>
<name>A0A0H3YK67_SCHMD</name>
<feature type="compositionally biased region" description="Basic and acidic residues" evidence="2">
    <location>
        <begin position="433"/>
        <end position="442"/>
    </location>
</feature>
<organism evidence="5">
    <name type="scientific">Schmidtea mediterranea</name>
    <name type="common">Freshwater planarian flatworm</name>
    <dbReference type="NCBI Taxonomy" id="79327"/>
    <lineage>
        <taxon>Eukaryota</taxon>
        <taxon>Metazoa</taxon>
        <taxon>Spiralia</taxon>
        <taxon>Lophotrochozoa</taxon>
        <taxon>Platyhelminthes</taxon>
        <taxon>Rhabditophora</taxon>
        <taxon>Seriata</taxon>
        <taxon>Tricladida</taxon>
        <taxon>Continenticola</taxon>
        <taxon>Geoplanoidea</taxon>
        <taxon>Dugesiidae</taxon>
        <taxon>Schmidtea</taxon>
    </lineage>
</organism>
<feature type="domain" description="Major facilitator superfamily (MFS) profile" evidence="4">
    <location>
        <begin position="25"/>
        <end position="428"/>
    </location>
</feature>
<feature type="transmembrane region" description="Helical" evidence="3">
    <location>
        <begin position="305"/>
        <end position="323"/>
    </location>
</feature>
<evidence type="ECO:0000256" key="1">
    <source>
        <dbReference type="ARBA" id="ARBA00004141"/>
    </source>
</evidence>
<dbReference type="SUPFAM" id="SSF103473">
    <property type="entry name" value="MFS general substrate transporter"/>
    <property type="match status" value="1"/>
</dbReference>
<dbReference type="PANTHER" id="PTHR11360">
    <property type="entry name" value="MONOCARBOXYLATE TRANSPORTER"/>
    <property type="match status" value="1"/>
</dbReference>
<dbReference type="PANTHER" id="PTHR11360:SF251">
    <property type="entry name" value="MAJOR FACILITATOR SUPERFAMILY (MFS) PROFILE DOMAIN-CONTAINING PROTEIN"/>
    <property type="match status" value="1"/>
</dbReference>
<dbReference type="Pfam" id="PF07690">
    <property type="entry name" value="MFS_1"/>
    <property type="match status" value="1"/>
</dbReference>
<evidence type="ECO:0000256" key="3">
    <source>
        <dbReference type="SAM" id="Phobius"/>
    </source>
</evidence>
<dbReference type="OrthoDB" id="6435476at2759"/>
<feature type="transmembrane region" description="Helical" evidence="3">
    <location>
        <begin position="275"/>
        <end position="293"/>
    </location>
</feature>
<reference evidence="5" key="1">
    <citation type="journal article" date="2015" name="Elife">
        <title>Stem cells and fluid flow drive cyst formation in an invertebrate excretory organ.</title>
        <authorList>
            <person name="Thi-Kim Vu H."/>
            <person name="Rink J.C."/>
            <person name="McKinney S.A."/>
            <person name="McClain M."/>
            <person name="Lakshmanaperumal N."/>
            <person name="Alexander R."/>
            <person name="Sanchez Alvarado A."/>
        </authorList>
    </citation>
    <scope>NUCLEOTIDE SEQUENCE</scope>
</reference>
<feature type="transmembrane region" description="Helical" evidence="3">
    <location>
        <begin position="94"/>
        <end position="113"/>
    </location>
</feature>
<dbReference type="Gene3D" id="1.20.1250.20">
    <property type="entry name" value="MFS general substrate transporter like domains"/>
    <property type="match status" value="1"/>
</dbReference>
<comment type="subcellular location">
    <subcellularLocation>
        <location evidence="1">Membrane</location>
        <topology evidence="1">Multi-pass membrane protein</topology>
    </subcellularLocation>
</comment>
<feature type="transmembrane region" description="Helical" evidence="3">
    <location>
        <begin position="237"/>
        <end position="255"/>
    </location>
</feature>
<accession>A0A0H3YK67</accession>
<evidence type="ECO:0000259" key="4">
    <source>
        <dbReference type="PROSITE" id="PS50850"/>
    </source>
</evidence>
<keyword evidence="3" id="KW-0812">Transmembrane</keyword>
<proteinExistence type="evidence at transcript level"/>
<dbReference type="AlphaFoldDB" id="A0A0H3YK67"/>
<dbReference type="GO" id="GO:0022857">
    <property type="term" value="F:transmembrane transporter activity"/>
    <property type="evidence" value="ECO:0007669"/>
    <property type="project" value="InterPro"/>
</dbReference>
<dbReference type="InterPro" id="IPR020846">
    <property type="entry name" value="MFS_dom"/>
</dbReference>
<keyword evidence="3" id="KW-1133">Transmembrane helix</keyword>
<feature type="transmembrane region" description="Helical" evidence="3">
    <location>
        <begin position="154"/>
        <end position="175"/>
    </location>
</feature>
<gene>
    <name evidence="5" type="primary">slc16a-8</name>
</gene>
<dbReference type="InterPro" id="IPR036259">
    <property type="entry name" value="MFS_trans_sf"/>
</dbReference>
<dbReference type="EMBL" id="KT163553">
    <property type="protein sequence ID" value="AKN21503.1"/>
    <property type="molecule type" value="mRNA"/>
</dbReference>
<feature type="transmembrane region" description="Helical" evidence="3">
    <location>
        <begin position="366"/>
        <end position="392"/>
    </location>
</feature>
<dbReference type="PROSITE" id="PS50850">
    <property type="entry name" value="MFS"/>
    <property type="match status" value="1"/>
</dbReference>
<feature type="region of interest" description="Disordered" evidence="2">
    <location>
        <begin position="433"/>
        <end position="464"/>
    </location>
</feature>
<evidence type="ECO:0000313" key="5">
    <source>
        <dbReference type="EMBL" id="AKN21503.1"/>
    </source>
</evidence>
<evidence type="ECO:0000256" key="2">
    <source>
        <dbReference type="SAM" id="MobiDB-lite"/>
    </source>
</evidence>
<protein>
    <submittedName>
        <fullName evidence="5">Slc16a-8</fullName>
    </submittedName>
</protein>
<dbReference type="InterPro" id="IPR011701">
    <property type="entry name" value="MFS"/>
</dbReference>
<feature type="transmembrane region" description="Helical" evidence="3">
    <location>
        <begin position="20"/>
        <end position="38"/>
    </location>
</feature>
<dbReference type="GO" id="GO:0016020">
    <property type="term" value="C:membrane"/>
    <property type="evidence" value="ECO:0007669"/>
    <property type="project" value="UniProtKB-SubCell"/>
</dbReference>
<feature type="transmembrane region" description="Helical" evidence="3">
    <location>
        <begin position="187"/>
        <end position="206"/>
    </location>
</feature>
<keyword evidence="3" id="KW-0472">Membrane</keyword>
<feature type="transmembrane region" description="Helical" evidence="3">
    <location>
        <begin position="335"/>
        <end position="354"/>
    </location>
</feature>
<dbReference type="InterPro" id="IPR050327">
    <property type="entry name" value="Proton-linked_MCT"/>
</dbReference>
<feature type="transmembrane region" description="Helical" evidence="3">
    <location>
        <begin position="398"/>
        <end position="420"/>
    </location>
</feature>
<feature type="transmembrane region" description="Helical" evidence="3">
    <location>
        <begin position="119"/>
        <end position="142"/>
    </location>
</feature>